<dbReference type="GO" id="GO:0016020">
    <property type="term" value="C:membrane"/>
    <property type="evidence" value="ECO:0007669"/>
    <property type="project" value="UniProtKB-SubCell"/>
</dbReference>
<gene>
    <name evidence="8" type="ORF">QE369_003739</name>
</gene>
<keyword evidence="3 6" id="KW-1133">Transmembrane helix</keyword>
<proteinExistence type="predicted"/>
<dbReference type="RefSeq" id="WP_404976384.1">
    <property type="nucleotide sequence ID" value="NZ_JAVIZC010000003.1"/>
</dbReference>
<keyword evidence="2 6" id="KW-0812">Transmembrane</keyword>
<dbReference type="InterPro" id="IPR010817">
    <property type="entry name" value="HemY_N"/>
</dbReference>
<dbReference type="PIRSF" id="PIRSF031802">
    <property type="entry name" value="UCP031802"/>
    <property type="match status" value="1"/>
</dbReference>
<evidence type="ECO:0000313" key="8">
    <source>
        <dbReference type="EMBL" id="MDR6103542.1"/>
    </source>
</evidence>
<feature type="region of interest" description="Disordered" evidence="5">
    <location>
        <begin position="491"/>
        <end position="597"/>
    </location>
</feature>
<keyword evidence="4 6" id="KW-0472">Membrane</keyword>
<evidence type="ECO:0000256" key="1">
    <source>
        <dbReference type="ARBA" id="ARBA00004370"/>
    </source>
</evidence>
<dbReference type="InterPro" id="IPR011990">
    <property type="entry name" value="TPR-like_helical_dom_sf"/>
</dbReference>
<dbReference type="Pfam" id="PF07219">
    <property type="entry name" value="HemY_N"/>
    <property type="match status" value="1"/>
</dbReference>
<organism evidence="8 9">
    <name type="scientific">Agrobacterium larrymoorei</name>
    <dbReference type="NCBI Taxonomy" id="160699"/>
    <lineage>
        <taxon>Bacteria</taxon>
        <taxon>Pseudomonadati</taxon>
        <taxon>Pseudomonadota</taxon>
        <taxon>Alphaproteobacteria</taxon>
        <taxon>Hyphomicrobiales</taxon>
        <taxon>Rhizobiaceae</taxon>
        <taxon>Rhizobium/Agrobacterium group</taxon>
        <taxon>Agrobacterium</taxon>
    </lineage>
</organism>
<dbReference type="AlphaFoldDB" id="A0AAJ2EWF4"/>
<feature type="transmembrane region" description="Helical" evidence="6">
    <location>
        <begin position="83"/>
        <end position="102"/>
    </location>
</feature>
<evidence type="ECO:0000256" key="3">
    <source>
        <dbReference type="ARBA" id="ARBA00022989"/>
    </source>
</evidence>
<dbReference type="InterPro" id="IPR016982">
    <property type="entry name" value="Mms48"/>
</dbReference>
<protein>
    <submittedName>
        <fullName evidence="8">HemY protein</fullName>
    </submittedName>
</protein>
<evidence type="ECO:0000256" key="6">
    <source>
        <dbReference type="SAM" id="Phobius"/>
    </source>
</evidence>
<comment type="caution">
    <text evidence="8">The sequence shown here is derived from an EMBL/GenBank/DDBJ whole genome shotgun (WGS) entry which is preliminary data.</text>
</comment>
<evidence type="ECO:0000259" key="7">
    <source>
        <dbReference type="Pfam" id="PF07219"/>
    </source>
</evidence>
<dbReference type="EMBL" id="JAVIZC010000003">
    <property type="protein sequence ID" value="MDR6103542.1"/>
    <property type="molecule type" value="Genomic_DNA"/>
</dbReference>
<dbReference type="SUPFAM" id="SSF48452">
    <property type="entry name" value="TPR-like"/>
    <property type="match status" value="2"/>
</dbReference>
<sequence length="597" mass="64949">MTRIVSFVVIVLLIAVGFAWLADRPGVLAITWQGQLIEMSLLVAATLVGGLIAAIMLLWWMISTLWNSPHAARRYFRARKRDRGYQALSTGLIAAGAGNALLARKMTARTQGLLSADQEPLIHLLEAQADLIEGKYDAARRKFEAMANDPETRELGLRGLYIEARRQGAHEAALQYAEDAARNAPYLPWAAQATLESKCRSGEWDDAIRLLDQQKAGHVIERGEAERLKAVLLTAKAEEKFESDPKGARDDAKAALKLSKALVPAALVAAKSYLREDNLRKAAAVLEPVWKAEPHPQIAELYVRARSGDTAIDRLKRAERLESLKPNNIESLFAVAQAALAAHDFDKARSKAQAAARIAPRESVFLLLADIEEAETGDQGRVRHWMAQALRAPRDPAWVADGIVSEKWHPVSPVSGRLDAFEWKAPFGQLEGPVEDVSVDSALASLPDVAKPEIRERVIEIPVPVKAEPVKTEAKPHIDPKVEPKIETRTPVHSVVEPPKQKVQSSEPKKVTASAKTDEAVPFFGGPPDDPGVKTAEGAPLAEPVKPVSQTSKAPAPKATVAEKSAEAVPFFGGLPDDPGVKKTTATSDEKTRLNLF</sequence>
<evidence type="ECO:0000313" key="9">
    <source>
        <dbReference type="Proteomes" id="UP001255601"/>
    </source>
</evidence>
<name>A0AAJ2EWF4_9HYPH</name>
<evidence type="ECO:0000256" key="5">
    <source>
        <dbReference type="SAM" id="MobiDB-lite"/>
    </source>
</evidence>
<evidence type="ECO:0000256" key="2">
    <source>
        <dbReference type="ARBA" id="ARBA00022692"/>
    </source>
</evidence>
<feature type="domain" description="HemY N-terminal" evidence="7">
    <location>
        <begin position="26"/>
        <end position="131"/>
    </location>
</feature>
<accession>A0AAJ2EWF4</accession>
<evidence type="ECO:0000256" key="4">
    <source>
        <dbReference type="ARBA" id="ARBA00023136"/>
    </source>
</evidence>
<reference evidence="8" key="1">
    <citation type="submission" date="2023-08" db="EMBL/GenBank/DDBJ databases">
        <title>Functional and genomic diversity of the sorghum phyllosphere microbiome.</title>
        <authorList>
            <person name="Shade A."/>
        </authorList>
    </citation>
    <scope>NUCLEOTIDE SEQUENCE</scope>
    <source>
        <strain evidence="8">SORGH_AS_0974</strain>
    </source>
</reference>
<dbReference type="Gene3D" id="1.25.40.10">
    <property type="entry name" value="Tetratricopeptide repeat domain"/>
    <property type="match status" value="1"/>
</dbReference>
<comment type="subcellular location">
    <subcellularLocation>
        <location evidence="1">Membrane</location>
    </subcellularLocation>
</comment>
<feature type="compositionally biased region" description="Basic and acidic residues" evidence="5">
    <location>
        <begin position="588"/>
        <end position="597"/>
    </location>
</feature>
<feature type="transmembrane region" description="Helical" evidence="6">
    <location>
        <begin position="39"/>
        <end position="62"/>
    </location>
</feature>
<dbReference type="Proteomes" id="UP001255601">
    <property type="component" value="Unassembled WGS sequence"/>
</dbReference>